<dbReference type="SUPFAM" id="SSF89155">
    <property type="entry name" value="TorD-like"/>
    <property type="match status" value="1"/>
</dbReference>
<evidence type="ECO:0000256" key="1">
    <source>
        <dbReference type="ARBA" id="ARBA00023186"/>
    </source>
</evidence>
<dbReference type="Gene3D" id="1.10.3480.10">
    <property type="entry name" value="TorD-like"/>
    <property type="match status" value="1"/>
</dbReference>
<dbReference type="InterPro" id="IPR036411">
    <property type="entry name" value="TorD-like_sf"/>
</dbReference>
<feature type="region of interest" description="Disordered" evidence="2">
    <location>
        <begin position="1"/>
        <end position="23"/>
    </location>
</feature>
<dbReference type="AlphaFoldDB" id="A0A915TYB9"/>
<dbReference type="EMBL" id="AP024233">
    <property type="protein sequence ID" value="BCO08028.1"/>
    <property type="molecule type" value="Genomic_DNA"/>
</dbReference>
<organism evidence="3 4">
    <name type="scientific">Desulfolithobacter dissulfuricans</name>
    <dbReference type="NCBI Taxonomy" id="2795293"/>
    <lineage>
        <taxon>Bacteria</taxon>
        <taxon>Pseudomonadati</taxon>
        <taxon>Thermodesulfobacteriota</taxon>
        <taxon>Desulfobulbia</taxon>
        <taxon>Desulfobulbales</taxon>
        <taxon>Desulfobulbaceae</taxon>
        <taxon>Desulfolithobacter</taxon>
    </lineage>
</organism>
<dbReference type="PANTHER" id="PTHR34227">
    <property type="entry name" value="CHAPERONE PROTEIN YCDY"/>
    <property type="match status" value="1"/>
</dbReference>
<evidence type="ECO:0000256" key="2">
    <source>
        <dbReference type="SAM" id="MobiDB-lite"/>
    </source>
</evidence>
<sequence length="236" mass="27333">MQKLAMNFPTDMGSRSDREIHSPGRDPFAHSEKLHQARYAVYKMLSLAYLYPGDIEWDEFVRELPGILAEAADILELDLTAEMETLSGLSEILDFEQICCEHTMLFINNPHDDPVSPYESVYLEDTIMGRCARVVQEFYEQHGLAVDRQHSYLLPDHIALELDFMAWLIEKGMESGSSSLGEQLRFFSDHPGLWARRFLADVRTVTTNSYFFSLATVADKFLQNEKQLFFFWNQKK</sequence>
<dbReference type="KEGG" id="ddu:GF1_04040"/>
<keyword evidence="1" id="KW-0143">Chaperone</keyword>
<evidence type="ECO:0000313" key="3">
    <source>
        <dbReference type="EMBL" id="BCO08028.1"/>
    </source>
</evidence>
<dbReference type="InterPro" id="IPR020945">
    <property type="entry name" value="DMSO/NO3_reduct_chaperone"/>
</dbReference>
<feature type="compositionally biased region" description="Basic and acidic residues" evidence="2">
    <location>
        <begin position="14"/>
        <end position="23"/>
    </location>
</feature>
<dbReference type="PANTHER" id="PTHR34227:SF1">
    <property type="entry name" value="DIMETHYL SULFOXIDE REDUCTASE CHAPERONE-RELATED"/>
    <property type="match status" value="1"/>
</dbReference>
<evidence type="ECO:0000313" key="4">
    <source>
        <dbReference type="Proteomes" id="UP001063350"/>
    </source>
</evidence>
<gene>
    <name evidence="3" type="ORF">GF1_04040</name>
</gene>
<protein>
    <submittedName>
        <fullName evidence="3">Chaperone TorD</fullName>
    </submittedName>
</protein>
<dbReference type="InterPro" id="IPR050289">
    <property type="entry name" value="TorD/DmsD_chaperones"/>
</dbReference>
<proteinExistence type="predicted"/>
<dbReference type="Pfam" id="PF02613">
    <property type="entry name" value="Nitrate_red_del"/>
    <property type="match status" value="1"/>
</dbReference>
<dbReference type="Proteomes" id="UP001063350">
    <property type="component" value="Chromosome"/>
</dbReference>
<keyword evidence="4" id="KW-1185">Reference proteome</keyword>
<accession>A0A915TYB9</accession>
<name>A0A915TYB9_9BACT</name>
<reference evidence="3" key="1">
    <citation type="submission" date="2020-12" db="EMBL/GenBank/DDBJ databases">
        <title>Desulfobium dissulfuricans gen. nov., sp. nov., a novel mesophilic, sulfate-reducing bacterium isolated from a deep-sea hydrothermal vent.</title>
        <authorList>
            <person name="Hashimoto Y."/>
            <person name="Tame A."/>
            <person name="Sawayama S."/>
            <person name="Miyazaki J."/>
            <person name="Takai K."/>
            <person name="Nakagawa S."/>
        </authorList>
    </citation>
    <scope>NUCLEOTIDE SEQUENCE</scope>
    <source>
        <strain evidence="3">GF1</strain>
    </source>
</reference>